<dbReference type="InterPro" id="IPR011990">
    <property type="entry name" value="TPR-like_helical_dom_sf"/>
</dbReference>
<keyword evidence="2" id="KW-1185">Reference proteome</keyword>
<dbReference type="SMART" id="SM00028">
    <property type="entry name" value="TPR"/>
    <property type="match status" value="3"/>
</dbReference>
<reference evidence="1 2" key="1">
    <citation type="submission" date="2016-10" db="EMBL/GenBank/DDBJ databases">
        <title>Rodentibacter gen. nov. and new species.</title>
        <authorList>
            <person name="Christensen H."/>
        </authorList>
    </citation>
    <scope>NUCLEOTIDE SEQUENCE [LARGE SCALE GENOMIC DNA]</scope>
    <source>
        <strain evidence="1 2">1998236014</strain>
    </source>
</reference>
<dbReference type="NCBIfam" id="TIGR02521">
    <property type="entry name" value="type_IV_pilW"/>
    <property type="match status" value="1"/>
</dbReference>
<gene>
    <name evidence="1" type="ORF">BKG89_02155</name>
</gene>
<dbReference type="Gene3D" id="1.25.40.10">
    <property type="entry name" value="Tetratricopeptide repeat domain"/>
    <property type="match status" value="1"/>
</dbReference>
<dbReference type="SUPFAM" id="SSF48452">
    <property type="entry name" value="TPR-like"/>
    <property type="match status" value="1"/>
</dbReference>
<comment type="caution">
    <text evidence="1">The sequence shown here is derived from an EMBL/GenBank/DDBJ whole genome shotgun (WGS) entry which is preliminary data.</text>
</comment>
<accession>A0ABX3L0E2</accession>
<dbReference type="PROSITE" id="PS51257">
    <property type="entry name" value="PROKAR_LIPOPROTEIN"/>
    <property type="match status" value="1"/>
</dbReference>
<dbReference type="Proteomes" id="UP000188820">
    <property type="component" value="Unassembled WGS sequence"/>
</dbReference>
<evidence type="ECO:0000313" key="1">
    <source>
        <dbReference type="EMBL" id="OOF71071.1"/>
    </source>
</evidence>
<evidence type="ECO:0000313" key="2">
    <source>
        <dbReference type="Proteomes" id="UP000188820"/>
    </source>
</evidence>
<proteinExistence type="predicted"/>
<organism evidence="1 2">
    <name type="scientific">Rodentibacter caecimuris</name>
    <dbReference type="NCBI Taxonomy" id="1796644"/>
    <lineage>
        <taxon>Bacteria</taxon>
        <taxon>Pseudomonadati</taxon>
        <taxon>Pseudomonadota</taxon>
        <taxon>Gammaproteobacteria</taxon>
        <taxon>Pasteurellales</taxon>
        <taxon>Pasteurellaceae</taxon>
        <taxon>Rodentibacter</taxon>
    </lineage>
</organism>
<dbReference type="InterPro" id="IPR013360">
    <property type="entry name" value="Pilus_4_PilW"/>
</dbReference>
<sequence>MDIRLKHLISAVIFSFFLSACVLQYPAVNSDKKQQAAKARIELALSYLYQNQFELAKLNLDKALGHDANYYLVYSAFAYFYQRQGEVEKARQAYLTSIKLDAKQGDVHNNFGVFLCSQQEYEKAFEHFYLALSASNYYSQADTYENIALCAFAVKQLDIFRQALQSLQKLDAQRAQKLEQVLK</sequence>
<dbReference type="RefSeq" id="WP_077462548.1">
    <property type="nucleotide sequence ID" value="NZ_MLAA01000005.1"/>
</dbReference>
<protein>
    <submittedName>
        <fullName evidence="1">Type IV pilus biogenesis/stability protein PilW</fullName>
    </submittedName>
</protein>
<dbReference type="EMBL" id="MLAA01000005">
    <property type="protein sequence ID" value="OOF71071.1"/>
    <property type="molecule type" value="Genomic_DNA"/>
</dbReference>
<name>A0ABX3L0E2_9PAST</name>
<dbReference type="InterPro" id="IPR019734">
    <property type="entry name" value="TPR_rpt"/>
</dbReference>